<dbReference type="STRING" id="1849968.A8C32_07285"/>
<feature type="chain" id="PRO_5009185031" description="Peptidase S74 domain-containing protein" evidence="1">
    <location>
        <begin position="18"/>
        <end position="322"/>
    </location>
</feature>
<name>A0A1E5SIN1_9FLAO</name>
<dbReference type="OrthoDB" id="9808753at2"/>
<keyword evidence="3" id="KW-1185">Reference proteome</keyword>
<protein>
    <recommendedName>
        <fullName evidence="4">Peptidase S74 domain-containing protein</fullName>
    </recommendedName>
</protein>
<dbReference type="EMBL" id="MDJD01000054">
    <property type="protein sequence ID" value="OEJ98978.1"/>
    <property type="molecule type" value="Genomic_DNA"/>
</dbReference>
<gene>
    <name evidence="2" type="ORF">A8C32_07285</name>
</gene>
<evidence type="ECO:0000313" key="2">
    <source>
        <dbReference type="EMBL" id="OEJ98978.1"/>
    </source>
</evidence>
<dbReference type="RefSeq" id="WP_069831661.1">
    <property type="nucleotide sequence ID" value="NZ_MDJD01000054.1"/>
</dbReference>
<reference evidence="2 3" key="1">
    <citation type="submission" date="2016-05" db="EMBL/GenBank/DDBJ databases">
        <title>Draft Genome Sequence of Algibacter sp. Strain SK-16 Isolated from the Surface Water of Aburatsubo Inlet.</title>
        <authorList>
            <person name="Wong S.-K."/>
            <person name="Yoshizawa S."/>
            <person name="Nakajima Y."/>
            <person name="Ogura Y."/>
            <person name="Tetsuya H."/>
            <person name="Hamasaki K."/>
        </authorList>
    </citation>
    <scope>NUCLEOTIDE SEQUENCE [LARGE SCALE GENOMIC DNA]</scope>
    <source>
        <strain evidence="2 3">SK-16</strain>
    </source>
</reference>
<feature type="signal peptide" evidence="1">
    <location>
        <begin position="1"/>
        <end position="17"/>
    </location>
</feature>
<keyword evidence="1" id="KW-0732">Signal</keyword>
<dbReference type="Proteomes" id="UP000095713">
    <property type="component" value="Unassembled WGS sequence"/>
</dbReference>
<proteinExistence type="predicted"/>
<sequence>MKKLFLFSVLTTTLSYAQVTDENGTSANGSGSTNLTGNIGIGITPSSSSLYKLEVNGTLKATIGEFTNSVPDGTIFNNFQDVSKASRVLAAGTQFTPNSVGFSGAAFQIYDFPQSNLSSKSMIWMGLEDRNNMGRYRFFAEAGGKGELVILNKNQSEIFKLNEDGSDNVFIHMPKTNSRMVIAGYGNYLPEHKFVVKSGSAMVEGNILTNSNLGIGTNSFIDGSDTYRLSVEGKVRAHAVKVYTDWADYVFEADYKLQTLNEVENYINKNGHLKGIPSAKEVEANGIELGEMNKLLLQKIEELTLYTIELKKELDLLKTKIE</sequence>
<dbReference type="AlphaFoldDB" id="A0A1E5SIN1"/>
<comment type="caution">
    <text evidence="2">The sequence shown here is derived from an EMBL/GenBank/DDBJ whole genome shotgun (WGS) entry which is preliminary data.</text>
</comment>
<accession>A0A1E5SIN1</accession>
<evidence type="ECO:0000313" key="3">
    <source>
        <dbReference type="Proteomes" id="UP000095713"/>
    </source>
</evidence>
<evidence type="ECO:0008006" key="4">
    <source>
        <dbReference type="Google" id="ProtNLM"/>
    </source>
</evidence>
<organism evidence="2 3">
    <name type="scientific">Flavivirga aquatica</name>
    <dbReference type="NCBI Taxonomy" id="1849968"/>
    <lineage>
        <taxon>Bacteria</taxon>
        <taxon>Pseudomonadati</taxon>
        <taxon>Bacteroidota</taxon>
        <taxon>Flavobacteriia</taxon>
        <taxon>Flavobacteriales</taxon>
        <taxon>Flavobacteriaceae</taxon>
        <taxon>Flavivirga</taxon>
    </lineage>
</organism>
<evidence type="ECO:0000256" key="1">
    <source>
        <dbReference type="SAM" id="SignalP"/>
    </source>
</evidence>